<dbReference type="NCBIfam" id="TIGR03188">
    <property type="entry name" value="histidine_hisI"/>
    <property type="match status" value="1"/>
</dbReference>
<reference evidence="10 11" key="1">
    <citation type="submission" date="2020-05" db="EMBL/GenBank/DDBJ databases">
        <title>Complete closed genome sequence of Defluviicoccus vanus.</title>
        <authorList>
            <person name="Bessarab I."/>
            <person name="Arumugam K."/>
            <person name="Maszenan A.M."/>
            <person name="Seviour R.J."/>
            <person name="Williams R.B."/>
        </authorList>
    </citation>
    <scope>NUCLEOTIDE SEQUENCE [LARGE SCALE GENOMIC DNA]</scope>
    <source>
        <strain evidence="10 11">Ben 114</strain>
    </source>
</reference>
<sequence>MATDVFDATVLDRLFKTIESRRGADPSSSYTAKLLNKGRHKIARKVGEEAIEVIVAAIDETPEHVAAESADVLYHLLVLWADVGVRPRDVWAALAAREGMSGIAEKAARNNKNNQQAGK</sequence>
<keyword evidence="7 9" id="KW-0067">ATP-binding</keyword>
<dbReference type="EC" id="3.6.1.31" evidence="9"/>
<evidence type="ECO:0000256" key="6">
    <source>
        <dbReference type="ARBA" id="ARBA00022801"/>
    </source>
</evidence>
<evidence type="ECO:0000256" key="5">
    <source>
        <dbReference type="ARBA" id="ARBA00022741"/>
    </source>
</evidence>
<comment type="subcellular location">
    <subcellularLocation>
        <location evidence="9">Cytoplasm</location>
    </subcellularLocation>
</comment>
<dbReference type="RefSeq" id="WP_190262881.1">
    <property type="nucleotide sequence ID" value="NZ_CP053923.1"/>
</dbReference>
<comment type="catalytic activity">
    <reaction evidence="1 9">
        <text>1-(5-phospho-beta-D-ribosyl)-ATP + H2O = 1-(5-phospho-beta-D-ribosyl)-5'-AMP + diphosphate + H(+)</text>
        <dbReference type="Rhea" id="RHEA:22828"/>
        <dbReference type="ChEBI" id="CHEBI:15377"/>
        <dbReference type="ChEBI" id="CHEBI:15378"/>
        <dbReference type="ChEBI" id="CHEBI:33019"/>
        <dbReference type="ChEBI" id="CHEBI:59457"/>
        <dbReference type="ChEBI" id="CHEBI:73183"/>
        <dbReference type="EC" id="3.6.1.31"/>
    </reaction>
</comment>
<dbReference type="KEGG" id="dvn:HQ394_08680"/>
<dbReference type="InterPro" id="IPR021130">
    <property type="entry name" value="PRib-ATP_PPHydrolase-like"/>
</dbReference>
<dbReference type="GO" id="GO:0005524">
    <property type="term" value="F:ATP binding"/>
    <property type="evidence" value="ECO:0007669"/>
    <property type="project" value="UniProtKB-KW"/>
</dbReference>
<gene>
    <name evidence="9" type="primary">hisE</name>
    <name evidence="10" type="ORF">HQ394_08680</name>
</gene>
<dbReference type="Pfam" id="PF01503">
    <property type="entry name" value="PRA-PH"/>
    <property type="match status" value="1"/>
</dbReference>
<accession>A0A7H1N0Z0</accession>
<name>A0A7H1N0Z0_9PROT</name>
<evidence type="ECO:0000313" key="11">
    <source>
        <dbReference type="Proteomes" id="UP000516369"/>
    </source>
</evidence>
<organism evidence="10 11">
    <name type="scientific">Defluviicoccus vanus</name>
    <dbReference type="NCBI Taxonomy" id="111831"/>
    <lineage>
        <taxon>Bacteria</taxon>
        <taxon>Pseudomonadati</taxon>
        <taxon>Pseudomonadota</taxon>
        <taxon>Alphaproteobacteria</taxon>
        <taxon>Rhodospirillales</taxon>
        <taxon>Rhodospirillaceae</taxon>
        <taxon>Defluviicoccus</taxon>
    </lineage>
</organism>
<comment type="pathway">
    <text evidence="2 9">Amino-acid biosynthesis; L-histidine biosynthesis; L-histidine from 5-phospho-alpha-D-ribose 1-diphosphate: step 2/9.</text>
</comment>
<keyword evidence="4 9" id="KW-0028">Amino-acid biosynthesis</keyword>
<dbReference type="PANTHER" id="PTHR42945">
    <property type="entry name" value="HISTIDINE BIOSYNTHESIS BIFUNCTIONAL PROTEIN"/>
    <property type="match status" value="1"/>
</dbReference>
<evidence type="ECO:0000256" key="3">
    <source>
        <dbReference type="ARBA" id="ARBA00009392"/>
    </source>
</evidence>
<dbReference type="Gene3D" id="1.10.287.1080">
    <property type="entry name" value="MazG-like"/>
    <property type="match status" value="1"/>
</dbReference>
<dbReference type="NCBIfam" id="NF001613">
    <property type="entry name" value="PRK00400.1-5"/>
    <property type="match status" value="1"/>
</dbReference>
<evidence type="ECO:0000256" key="8">
    <source>
        <dbReference type="ARBA" id="ARBA00023102"/>
    </source>
</evidence>
<evidence type="ECO:0000256" key="9">
    <source>
        <dbReference type="HAMAP-Rule" id="MF_01020"/>
    </source>
</evidence>
<keyword evidence="8 9" id="KW-0368">Histidine biosynthesis</keyword>
<dbReference type="Proteomes" id="UP000516369">
    <property type="component" value="Chromosome"/>
</dbReference>
<dbReference type="HAMAP" id="MF_01020">
    <property type="entry name" value="HisE"/>
    <property type="match status" value="1"/>
</dbReference>
<protein>
    <recommendedName>
        <fullName evidence="9">Phosphoribosyl-ATP pyrophosphatase</fullName>
        <shortName evidence="9">PRA-PH</shortName>
        <ecNumber evidence="9">3.6.1.31</ecNumber>
    </recommendedName>
</protein>
<dbReference type="AlphaFoldDB" id="A0A7H1N0Z0"/>
<dbReference type="GO" id="GO:0000105">
    <property type="term" value="P:L-histidine biosynthetic process"/>
    <property type="evidence" value="ECO:0007669"/>
    <property type="project" value="UniProtKB-UniRule"/>
</dbReference>
<dbReference type="GO" id="GO:0005737">
    <property type="term" value="C:cytoplasm"/>
    <property type="evidence" value="ECO:0007669"/>
    <property type="project" value="UniProtKB-SubCell"/>
</dbReference>
<dbReference type="PANTHER" id="PTHR42945:SF1">
    <property type="entry name" value="HISTIDINE BIOSYNTHESIS BIFUNCTIONAL PROTEIN HIS7"/>
    <property type="match status" value="1"/>
</dbReference>
<evidence type="ECO:0000256" key="4">
    <source>
        <dbReference type="ARBA" id="ARBA00022605"/>
    </source>
</evidence>
<keyword evidence="9" id="KW-0963">Cytoplasm</keyword>
<keyword evidence="6 9" id="KW-0378">Hydrolase</keyword>
<dbReference type="SUPFAM" id="SSF101386">
    <property type="entry name" value="all-alpha NTP pyrophosphatases"/>
    <property type="match status" value="1"/>
</dbReference>
<comment type="similarity">
    <text evidence="3 9">Belongs to the PRA-PH family.</text>
</comment>
<evidence type="ECO:0000256" key="1">
    <source>
        <dbReference type="ARBA" id="ARBA00001460"/>
    </source>
</evidence>
<keyword evidence="5 9" id="KW-0547">Nucleotide-binding</keyword>
<dbReference type="GO" id="GO:0004636">
    <property type="term" value="F:phosphoribosyl-ATP diphosphatase activity"/>
    <property type="evidence" value="ECO:0007669"/>
    <property type="project" value="UniProtKB-UniRule"/>
</dbReference>
<evidence type="ECO:0000313" key="10">
    <source>
        <dbReference type="EMBL" id="QNT69376.1"/>
    </source>
</evidence>
<dbReference type="CDD" id="cd11534">
    <property type="entry name" value="NTP-PPase_HisIE_like"/>
    <property type="match status" value="1"/>
</dbReference>
<keyword evidence="11" id="KW-1185">Reference proteome</keyword>
<evidence type="ECO:0000256" key="2">
    <source>
        <dbReference type="ARBA" id="ARBA00005204"/>
    </source>
</evidence>
<dbReference type="NCBIfam" id="NF001611">
    <property type="entry name" value="PRK00400.1-3"/>
    <property type="match status" value="1"/>
</dbReference>
<evidence type="ECO:0000256" key="7">
    <source>
        <dbReference type="ARBA" id="ARBA00022840"/>
    </source>
</evidence>
<dbReference type="UniPathway" id="UPA00031">
    <property type="reaction ID" value="UER00007"/>
</dbReference>
<dbReference type="EMBL" id="CP053923">
    <property type="protein sequence ID" value="QNT69376.1"/>
    <property type="molecule type" value="Genomic_DNA"/>
</dbReference>
<dbReference type="InterPro" id="IPR008179">
    <property type="entry name" value="HisE"/>
</dbReference>
<proteinExistence type="inferred from homology"/>